<proteinExistence type="predicted"/>
<dbReference type="SUPFAM" id="SSF53167">
    <property type="entry name" value="Purine and uridine phosphorylases"/>
    <property type="match status" value="1"/>
</dbReference>
<dbReference type="CDD" id="cd09008">
    <property type="entry name" value="MTAN"/>
    <property type="match status" value="1"/>
</dbReference>
<organism evidence="2 3">
    <name type="scientific">Leptospira ilyithenensis</name>
    <dbReference type="NCBI Taxonomy" id="2484901"/>
    <lineage>
        <taxon>Bacteria</taxon>
        <taxon>Pseudomonadati</taxon>
        <taxon>Spirochaetota</taxon>
        <taxon>Spirochaetia</taxon>
        <taxon>Leptospirales</taxon>
        <taxon>Leptospiraceae</taxon>
        <taxon>Leptospira</taxon>
    </lineage>
</organism>
<evidence type="ECO:0000259" key="1">
    <source>
        <dbReference type="Pfam" id="PF01048"/>
    </source>
</evidence>
<accession>A0A4R9LLU6</accession>
<dbReference type="InterPro" id="IPR000845">
    <property type="entry name" value="Nucleoside_phosphorylase_d"/>
</dbReference>
<keyword evidence="3" id="KW-1185">Reference proteome</keyword>
<reference evidence="2" key="1">
    <citation type="journal article" date="2019" name="PLoS Negl. Trop. Dis.">
        <title>Revisiting the worldwide diversity of Leptospira species in the environment.</title>
        <authorList>
            <person name="Vincent A.T."/>
            <person name="Schiettekatte O."/>
            <person name="Bourhy P."/>
            <person name="Veyrier F.J."/>
            <person name="Picardeau M."/>
        </authorList>
    </citation>
    <scope>NUCLEOTIDE SEQUENCE [LARGE SCALE GENOMIC DNA]</scope>
    <source>
        <strain evidence="2">201400974</strain>
    </source>
</reference>
<feature type="domain" description="Nucleoside phosphorylase" evidence="1">
    <location>
        <begin position="68"/>
        <end position="250"/>
    </location>
</feature>
<dbReference type="GO" id="GO:0009116">
    <property type="term" value="P:nucleoside metabolic process"/>
    <property type="evidence" value="ECO:0007669"/>
    <property type="project" value="InterPro"/>
</dbReference>
<dbReference type="Proteomes" id="UP000298264">
    <property type="component" value="Unassembled WGS sequence"/>
</dbReference>
<dbReference type="Pfam" id="PF01048">
    <property type="entry name" value="PNP_UDP_1"/>
    <property type="match status" value="1"/>
</dbReference>
<gene>
    <name evidence="2" type="ORF">EHS11_13255</name>
</gene>
<dbReference type="GO" id="GO:0008782">
    <property type="term" value="F:adenosylhomocysteine nucleosidase activity"/>
    <property type="evidence" value="ECO:0007669"/>
    <property type="project" value="TreeGrafter"/>
</dbReference>
<comment type="caution">
    <text evidence="2">The sequence shown here is derived from an EMBL/GenBank/DDBJ whole genome shotgun (WGS) entry which is preliminary data.</text>
</comment>
<sequence>MFYTDRTRKSMIALLILSIFQIQCFVSKPDTLIIISADSEWVSIKKTLNIDSKIILHSPYGEYFSYTLKNKSGDDKATLFLQGGWGKIDSAASTQWAITEFSPTSVINLGTAGGFIGKIKEGEILYVNQTVVYDIMERMGDSEAAIRHYTTDIKSHEVDLAKLNQITGLKFGTILSADQDIDPNHLKFLMNKYHALAGDWESASIARICTKNQVPILILRGITDVVDPNRGSRTYGNLSDFQKQTEMIMAKELDLLSEFL</sequence>
<dbReference type="GO" id="GO:0008930">
    <property type="term" value="F:methylthioadenosine nucleosidase activity"/>
    <property type="evidence" value="ECO:0007669"/>
    <property type="project" value="TreeGrafter"/>
</dbReference>
<dbReference type="InterPro" id="IPR035994">
    <property type="entry name" value="Nucleoside_phosphorylase_sf"/>
</dbReference>
<dbReference type="EMBL" id="RQHV01000059">
    <property type="protein sequence ID" value="TGN08720.1"/>
    <property type="molecule type" value="Genomic_DNA"/>
</dbReference>
<dbReference type="Gene3D" id="3.40.50.1580">
    <property type="entry name" value="Nucleoside phosphorylase domain"/>
    <property type="match status" value="1"/>
</dbReference>
<name>A0A4R9LLU6_9LEPT</name>
<evidence type="ECO:0000313" key="3">
    <source>
        <dbReference type="Proteomes" id="UP000298264"/>
    </source>
</evidence>
<protein>
    <recommendedName>
        <fullName evidence="1">Nucleoside phosphorylase domain-containing protein</fullName>
    </recommendedName>
</protein>
<dbReference type="PANTHER" id="PTHR46832">
    <property type="entry name" value="5'-METHYLTHIOADENOSINE/S-ADENOSYLHOMOCYSTEINE NUCLEOSIDASE"/>
    <property type="match status" value="1"/>
</dbReference>
<dbReference type="AlphaFoldDB" id="A0A4R9LLU6"/>
<dbReference type="PANTHER" id="PTHR46832:SF1">
    <property type="entry name" value="5'-METHYLTHIOADENOSINE_S-ADENOSYLHOMOCYSTEINE NUCLEOSIDASE"/>
    <property type="match status" value="1"/>
</dbReference>
<dbReference type="GO" id="GO:0005829">
    <property type="term" value="C:cytosol"/>
    <property type="evidence" value="ECO:0007669"/>
    <property type="project" value="TreeGrafter"/>
</dbReference>
<dbReference type="OrthoDB" id="9792278at2"/>
<evidence type="ECO:0000313" key="2">
    <source>
        <dbReference type="EMBL" id="TGN08720.1"/>
    </source>
</evidence>
<dbReference type="GO" id="GO:0019284">
    <property type="term" value="P:L-methionine salvage from S-adenosylmethionine"/>
    <property type="evidence" value="ECO:0007669"/>
    <property type="project" value="TreeGrafter"/>
</dbReference>